<protein>
    <recommendedName>
        <fullName evidence="6">Clathrin light chain</fullName>
    </recommendedName>
</protein>
<dbReference type="GO" id="GO:0030672">
    <property type="term" value="C:synaptic vesicle membrane"/>
    <property type="evidence" value="ECO:0007669"/>
    <property type="project" value="TreeGrafter"/>
</dbReference>
<sequence length="139" mass="15738">MEDSSSQENSPVGTSPPSVSPAKNREEPEVIKLWKENQATKLEEKDHLEEQAKIELKAQAKKELEDWYQLHAEQASESAEKEFQSTNNEIQPGTEWERVAKMCDFNPKTCRNTKDISRLRSVILQLKQGGNPTTSAPSI</sequence>
<gene>
    <name evidence="8" type="ORF">TCAL_09014</name>
</gene>
<dbReference type="EMBL" id="VCGU01000001">
    <property type="protein sequence ID" value="TRY80687.1"/>
    <property type="molecule type" value="Genomic_DNA"/>
</dbReference>
<dbReference type="STRING" id="6832.A0A553PSM2"/>
<dbReference type="InterPro" id="IPR000996">
    <property type="entry name" value="Clathrin_L-chain"/>
</dbReference>
<evidence type="ECO:0000256" key="1">
    <source>
        <dbReference type="ARBA" id="ARBA00004180"/>
    </source>
</evidence>
<evidence type="ECO:0000256" key="3">
    <source>
        <dbReference type="ARBA" id="ARBA00023136"/>
    </source>
</evidence>
<dbReference type="PANTHER" id="PTHR10639">
    <property type="entry name" value="CLATHRIN LIGHT CHAIN"/>
    <property type="match status" value="1"/>
</dbReference>
<keyword evidence="3 6" id="KW-0472">Membrane</keyword>
<name>A0A553PSM2_TIGCA</name>
<dbReference type="GO" id="GO:0099631">
    <property type="term" value="C:postsynaptic endocytic zone cytoplasmic component"/>
    <property type="evidence" value="ECO:0007669"/>
    <property type="project" value="TreeGrafter"/>
</dbReference>
<dbReference type="GO" id="GO:0006886">
    <property type="term" value="P:intracellular protein transport"/>
    <property type="evidence" value="ECO:0007669"/>
    <property type="project" value="InterPro"/>
</dbReference>
<comment type="similarity">
    <text evidence="2 6">Belongs to the clathrin light chain family.</text>
</comment>
<dbReference type="GO" id="GO:0032050">
    <property type="term" value="F:clathrin heavy chain binding"/>
    <property type="evidence" value="ECO:0007669"/>
    <property type="project" value="TreeGrafter"/>
</dbReference>
<accession>A0A553PSM2</accession>
<dbReference type="GO" id="GO:0030132">
    <property type="term" value="C:clathrin coat of coated pit"/>
    <property type="evidence" value="ECO:0007669"/>
    <property type="project" value="InterPro"/>
</dbReference>
<dbReference type="GO" id="GO:0030130">
    <property type="term" value="C:clathrin coat of trans-Golgi network vesicle"/>
    <property type="evidence" value="ECO:0007669"/>
    <property type="project" value="InterPro"/>
</dbReference>
<proteinExistence type="inferred from homology"/>
<evidence type="ECO:0000256" key="4">
    <source>
        <dbReference type="ARBA" id="ARBA00023176"/>
    </source>
</evidence>
<dbReference type="PROSITE" id="PS00581">
    <property type="entry name" value="CLATHRIN_LIGHT_CHN_2"/>
    <property type="match status" value="1"/>
</dbReference>
<comment type="function">
    <text evidence="6">Clathrin is the major protein of the polyhedral coat of coated pits and vesicles.</text>
</comment>
<dbReference type="OMA" id="LAEWQNW"/>
<feature type="region of interest" description="Disordered" evidence="7">
    <location>
        <begin position="1"/>
        <end position="30"/>
    </location>
</feature>
<evidence type="ECO:0000256" key="2">
    <source>
        <dbReference type="ARBA" id="ARBA00005263"/>
    </source>
</evidence>
<comment type="caution">
    <text evidence="8">The sequence shown here is derived from an EMBL/GenBank/DDBJ whole genome shotgun (WGS) entry which is preliminary data.</text>
</comment>
<dbReference type="AlphaFoldDB" id="A0A553PSM2"/>
<evidence type="ECO:0000256" key="7">
    <source>
        <dbReference type="SAM" id="MobiDB-lite"/>
    </source>
</evidence>
<dbReference type="PANTHER" id="PTHR10639:SF7">
    <property type="entry name" value="CLATHRIN LIGHT CHAIN"/>
    <property type="match status" value="1"/>
</dbReference>
<evidence type="ECO:0000313" key="9">
    <source>
        <dbReference type="Proteomes" id="UP000318571"/>
    </source>
</evidence>
<dbReference type="GO" id="GO:0005198">
    <property type="term" value="F:structural molecule activity"/>
    <property type="evidence" value="ECO:0007669"/>
    <property type="project" value="InterPro"/>
</dbReference>
<evidence type="ECO:0000313" key="8">
    <source>
        <dbReference type="EMBL" id="TRY80687.1"/>
    </source>
</evidence>
<keyword evidence="4 6" id="KW-0168">Coated pit</keyword>
<keyword evidence="9" id="KW-1185">Reference proteome</keyword>
<evidence type="ECO:0000256" key="6">
    <source>
        <dbReference type="RuleBase" id="RU363137"/>
    </source>
</evidence>
<feature type="region of interest" description="Disordered" evidence="7">
    <location>
        <begin position="73"/>
        <end position="93"/>
    </location>
</feature>
<evidence type="ECO:0000256" key="5">
    <source>
        <dbReference type="ARBA" id="ARBA00023329"/>
    </source>
</evidence>
<dbReference type="GO" id="GO:0072583">
    <property type="term" value="P:clathrin-dependent endocytosis"/>
    <property type="evidence" value="ECO:0007669"/>
    <property type="project" value="TreeGrafter"/>
</dbReference>
<organism evidence="8 9">
    <name type="scientific">Tigriopus californicus</name>
    <name type="common">Marine copepod</name>
    <dbReference type="NCBI Taxonomy" id="6832"/>
    <lineage>
        <taxon>Eukaryota</taxon>
        <taxon>Metazoa</taxon>
        <taxon>Ecdysozoa</taxon>
        <taxon>Arthropoda</taxon>
        <taxon>Crustacea</taxon>
        <taxon>Multicrustacea</taxon>
        <taxon>Hexanauplia</taxon>
        <taxon>Copepoda</taxon>
        <taxon>Harpacticoida</taxon>
        <taxon>Harpacticidae</taxon>
        <taxon>Tigriopus</taxon>
    </lineage>
</organism>
<comment type="subcellular location">
    <subcellularLocation>
        <location evidence="1 6">Cytoplasmic vesicle membrane</location>
        <topology evidence="1 6">Peripheral membrane protein</topology>
        <orientation evidence="1 6">Cytoplasmic side</orientation>
    </subcellularLocation>
    <subcellularLocation>
        <location evidence="6">Membrane</location>
        <location evidence="6">Coated pit</location>
        <topology evidence="6">Peripheral membrane protein</topology>
        <orientation evidence="6">Cytoplasmic side</orientation>
    </subcellularLocation>
    <text evidence="6">Cytoplasmic face of coated pits and vesicles.</text>
</comment>
<dbReference type="Proteomes" id="UP000318571">
    <property type="component" value="Chromosome 12"/>
</dbReference>
<feature type="compositionally biased region" description="Low complexity" evidence="7">
    <location>
        <begin position="10"/>
        <end position="21"/>
    </location>
</feature>
<dbReference type="Pfam" id="PF01086">
    <property type="entry name" value="Clathrin_lg_ch"/>
    <property type="match status" value="1"/>
</dbReference>
<reference evidence="8 9" key="1">
    <citation type="journal article" date="2018" name="Nat. Ecol. Evol.">
        <title>Genomic signatures of mitonuclear coevolution across populations of Tigriopus californicus.</title>
        <authorList>
            <person name="Barreto F.S."/>
            <person name="Watson E.T."/>
            <person name="Lima T.G."/>
            <person name="Willett C.S."/>
            <person name="Edmands S."/>
            <person name="Li W."/>
            <person name="Burton R.S."/>
        </authorList>
    </citation>
    <scope>NUCLEOTIDE SEQUENCE [LARGE SCALE GENOMIC DNA]</scope>
    <source>
        <strain evidence="8 9">San Diego</strain>
    </source>
</reference>
<keyword evidence="5 6" id="KW-0968">Cytoplasmic vesicle</keyword>